<dbReference type="GO" id="GO:0005886">
    <property type="term" value="C:plasma membrane"/>
    <property type="evidence" value="ECO:0007669"/>
    <property type="project" value="UniProtKB-SubCell"/>
</dbReference>
<dbReference type="PANTHER" id="PTHR37693:SF1">
    <property type="entry name" value="INTEGRAL MEMBRANE PROTEIN"/>
    <property type="match status" value="1"/>
</dbReference>
<dbReference type="PANTHER" id="PTHR37693">
    <property type="entry name" value="PHOSPHATIDYLGLYCEROL LYSYLTRANSFERASE"/>
    <property type="match status" value="1"/>
</dbReference>
<evidence type="ECO:0000256" key="5">
    <source>
        <dbReference type="ARBA" id="ARBA00023136"/>
    </source>
</evidence>
<dbReference type="GO" id="GO:0050071">
    <property type="term" value="F:phosphatidylglycerol lysyltransferase activity"/>
    <property type="evidence" value="ECO:0007669"/>
    <property type="project" value="UniProtKB-EC"/>
</dbReference>
<evidence type="ECO:0000256" key="3">
    <source>
        <dbReference type="ARBA" id="ARBA00022692"/>
    </source>
</evidence>
<reference evidence="7 8" key="1">
    <citation type="submission" date="2019-03" db="EMBL/GenBank/DDBJ databases">
        <title>Genomic Encyclopedia of Type Strains, Phase IV (KMG-IV): sequencing the most valuable type-strain genomes for metagenomic binning, comparative biology and taxonomic classification.</title>
        <authorList>
            <person name="Goeker M."/>
        </authorList>
    </citation>
    <scope>NUCLEOTIDE SEQUENCE [LARGE SCALE GENOMIC DNA]</scope>
    <source>
        <strain evidence="7 8">DSM 15969</strain>
    </source>
</reference>
<dbReference type="EMBL" id="SLUI01000014">
    <property type="protein sequence ID" value="TCL35065.1"/>
    <property type="molecule type" value="Genomic_DNA"/>
</dbReference>
<comment type="similarity">
    <text evidence="6">Belongs to the LPG synthase family.</text>
</comment>
<protein>
    <recommendedName>
        <fullName evidence="6">Phosphatidylglycerol lysyltransferase</fullName>
        <ecNumber evidence="6">2.3.2.3</ecNumber>
    </recommendedName>
    <alternativeName>
        <fullName evidence="6">Lysylphosphatidylglycerol synthase</fullName>
    </alternativeName>
</protein>
<comment type="function">
    <text evidence="6">Catalyzes the transfer of a lysyl group from L-lysyl-tRNA(Lys) to membrane-bound phosphatidylglycerol (PG), which produces lysylphosphatidylglycerol (LPG), a major component of the bacterial membrane with a positive net charge. LPG synthesis contributes to bacterial virulence as it is involved in the resistance mechanism against cationic antimicrobial peptides (CAMP) produces by the host's immune system (defensins, cathelicidins) and by the competing microorganisms.</text>
</comment>
<proteinExistence type="inferred from homology"/>
<evidence type="ECO:0000313" key="8">
    <source>
        <dbReference type="Proteomes" id="UP000295063"/>
    </source>
</evidence>
<accession>A0A4R1PTF5</accession>
<keyword evidence="3 6" id="KW-0812">Transmembrane</keyword>
<dbReference type="EC" id="2.3.2.3" evidence="6"/>
<keyword evidence="6" id="KW-0046">Antibiotic resistance</keyword>
<feature type="transmembrane region" description="Helical" evidence="6">
    <location>
        <begin position="261"/>
        <end position="283"/>
    </location>
</feature>
<dbReference type="AlphaFoldDB" id="A0A4R1PTF5"/>
<dbReference type="Proteomes" id="UP000295063">
    <property type="component" value="Unassembled WGS sequence"/>
</dbReference>
<evidence type="ECO:0000256" key="4">
    <source>
        <dbReference type="ARBA" id="ARBA00022989"/>
    </source>
</evidence>
<feature type="transmembrane region" description="Helical" evidence="6">
    <location>
        <begin position="204"/>
        <end position="223"/>
    </location>
</feature>
<dbReference type="Pfam" id="PF03706">
    <property type="entry name" value="LPG_synthase_TM"/>
    <property type="match status" value="1"/>
</dbReference>
<evidence type="ECO:0000256" key="6">
    <source>
        <dbReference type="RuleBase" id="RU363042"/>
    </source>
</evidence>
<comment type="caution">
    <text evidence="7">The sequence shown here is derived from an EMBL/GenBank/DDBJ whole genome shotgun (WGS) entry which is preliminary data.</text>
</comment>
<feature type="transmembrane region" description="Helical" evidence="6">
    <location>
        <begin position="7"/>
        <end position="26"/>
    </location>
</feature>
<keyword evidence="6" id="KW-0443">Lipid metabolism</keyword>
<keyword evidence="8" id="KW-1185">Reference proteome</keyword>
<dbReference type="GO" id="GO:0006629">
    <property type="term" value="P:lipid metabolic process"/>
    <property type="evidence" value="ECO:0007669"/>
    <property type="project" value="UniProtKB-KW"/>
</dbReference>
<feature type="transmembrane region" description="Helical" evidence="6">
    <location>
        <begin position="87"/>
        <end position="105"/>
    </location>
</feature>
<keyword evidence="4 6" id="KW-1133">Transmembrane helix</keyword>
<name>A0A4R1PTF5_9FIRM</name>
<gene>
    <name evidence="6" type="primary">mprF</name>
    <name evidence="7" type="ORF">EV210_11482</name>
</gene>
<evidence type="ECO:0000313" key="7">
    <source>
        <dbReference type="EMBL" id="TCL35065.1"/>
    </source>
</evidence>
<keyword evidence="2" id="KW-1003">Cell membrane</keyword>
<dbReference type="GO" id="GO:0046677">
    <property type="term" value="P:response to antibiotic"/>
    <property type="evidence" value="ECO:0007669"/>
    <property type="project" value="UniProtKB-KW"/>
</dbReference>
<dbReference type="NCBIfam" id="TIGR00374">
    <property type="entry name" value="flippase-like domain"/>
    <property type="match status" value="1"/>
</dbReference>
<sequence length="328" mass="35854">MRKYWQRFLLLAGLVVVISGTVIYTTVDIHTLTHLNSFQPWAVGGAVLFLTAGMYFDASRLAKLVVISGGRISFSTAMQVIFGNYFLALLTPGAAGGAVAQVMFLRRAGIPLGKATILVLVRTLLSILFLLICMPVVFYYDPQLIPWLSPSLLALVALLLLAVSFGGMFFLRTRLSLALVIGITKRMRPGNDRKRLIFHLYRDLRAAVALLWAAPVGVIQVLVESGLSLLALYAIVPMLFLGLGAAVDWPVVMGRMIFLNLLLYFAPTPGGSGIAEGGFVLLFNDFLPAGTVGVLAVAWRILAEYLPFAIGFYYTIKVFGSEFLSRRK</sequence>
<evidence type="ECO:0000256" key="1">
    <source>
        <dbReference type="ARBA" id="ARBA00004651"/>
    </source>
</evidence>
<dbReference type="OrthoDB" id="9810654at2"/>
<dbReference type="InterPro" id="IPR022791">
    <property type="entry name" value="L-PG_synthase/AglD"/>
</dbReference>
<comment type="subcellular location">
    <subcellularLocation>
        <location evidence="1 6">Cell membrane</location>
        <topology evidence="1 6">Multi-pass membrane protein</topology>
    </subcellularLocation>
</comment>
<keyword evidence="6" id="KW-0808">Transferase</keyword>
<comment type="catalytic activity">
    <reaction evidence="6">
        <text>L-lysyl-tRNA(Lys) + a 1,2-diacyl-sn-glycero-3-phospho-(1'-sn-glycerol) = a 1,2-diacyl-sn-glycero-3-phospho-1'-(3'-O-L-lysyl)-sn-glycerol + tRNA(Lys)</text>
        <dbReference type="Rhea" id="RHEA:10668"/>
        <dbReference type="Rhea" id="RHEA-COMP:9696"/>
        <dbReference type="Rhea" id="RHEA-COMP:9697"/>
        <dbReference type="ChEBI" id="CHEBI:64716"/>
        <dbReference type="ChEBI" id="CHEBI:75792"/>
        <dbReference type="ChEBI" id="CHEBI:78442"/>
        <dbReference type="ChEBI" id="CHEBI:78529"/>
        <dbReference type="EC" id="2.3.2.3"/>
    </reaction>
</comment>
<feature type="transmembrane region" description="Helical" evidence="6">
    <location>
        <begin position="229"/>
        <end position="249"/>
    </location>
</feature>
<organism evidence="7 8">
    <name type="scientific">Anaerospora hongkongensis</name>
    <dbReference type="NCBI Taxonomy" id="244830"/>
    <lineage>
        <taxon>Bacteria</taxon>
        <taxon>Bacillati</taxon>
        <taxon>Bacillota</taxon>
        <taxon>Negativicutes</taxon>
        <taxon>Selenomonadales</taxon>
        <taxon>Sporomusaceae</taxon>
        <taxon>Anaerospora</taxon>
    </lineage>
</organism>
<feature type="transmembrane region" description="Helical" evidence="6">
    <location>
        <begin position="289"/>
        <end position="316"/>
    </location>
</feature>
<feature type="transmembrane region" description="Helical" evidence="6">
    <location>
        <begin position="152"/>
        <end position="183"/>
    </location>
</feature>
<evidence type="ECO:0000256" key="2">
    <source>
        <dbReference type="ARBA" id="ARBA00022475"/>
    </source>
</evidence>
<feature type="transmembrane region" description="Helical" evidence="6">
    <location>
        <begin position="117"/>
        <end position="140"/>
    </location>
</feature>
<dbReference type="RefSeq" id="WP_132082775.1">
    <property type="nucleotide sequence ID" value="NZ_DAIMLW010000335.1"/>
</dbReference>
<keyword evidence="5 6" id="KW-0472">Membrane</keyword>